<dbReference type="Gene3D" id="1.25.40.10">
    <property type="entry name" value="Tetratricopeptide repeat domain"/>
    <property type="match status" value="1"/>
</dbReference>
<protein>
    <submittedName>
        <fullName evidence="1">Uncharacterized protein</fullName>
    </submittedName>
</protein>
<sequence length="128" mass="14786">MPFDTEILYFCLGPSTWALAAGKNDMMTILISKLIDDGISLYKKNQYKDSAYRFAYALKKLPSDIDQQTTDQFITNFRFMKYNCLINLAKCKRKLDSCDAAIDYCTQALYIHNTADGLLLRSRIKRDQ</sequence>
<dbReference type="EMBL" id="CAJOBE010033310">
    <property type="protein sequence ID" value="CAF4299983.1"/>
    <property type="molecule type" value="Genomic_DNA"/>
</dbReference>
<dbReference type="SUPFAM" id="SSF48452">
    <property type="entry name" value="TPR-like"/>
    <property type="match status" value="1"/>
</dbReference>
<gene>
    <name evidence="1" type="ORF">FNK824_LOCUS40602</name>
</gene>
<evidence type="ECO:0000313" key="1">
    <source>
        <dbReference type="EMBL" id="CAF4299983.1"/>
    </source>
</evidence>
<name>A0A820HWF9_9BILA</name>
<evidence type="ECO:0000313" key="2">
    <source>
        <dbReference type="Proteomes" id="UP000663874"/>
    </source>
</evidence>
<comment type="caution">
    <text evidence="1">The sequence shown here is derived from an EMBL/GenBank/DDBJ whole genome shotgun (WGS) entry which is preliminary data.</text>
</comment>
<accession>A0A820HWF9</accession>
<dbReference type="Proteomes" id="UP000663874">
    <property type="component" value="Unassembled WGS sequence"/>
</dbReference>
<reference evidence="1" key="1">
    <citation type="submission" date="2021-02" db="EMBL/GenBank/DDBJ databases">
        <authorList>
            <person name="Nowell W R."/>
        </authorList>
    </citation>
    <scope>NUCLEOTIDE SEQUENCE</scope>
</reference>
<organism evidence="1 2">
    <name type="scientific">Rotaria sordida</name>
    <dbReference type="NCBI Taxonomy" id="392033"/>
    <lineage>
        <taxon>Eukaryota</taxon>
        <taxon>Metazoa</taxon>
        <taxon>Spiralia</taxon>
        <taxon>Gnathifera</taxon>
        <taxon>Rotifera</taxon>
        <taxon>Eurotatoria</taxon>
        <taxon>Bdelloidea</taxon>
        <taxon>Philodinida</taxon>
        <taxon>Philodinidae</taxon>
        <taxon>Rotaria</taxon>
    </lineage>
</organism>
<proteinExistence type="predicted"/>
<dbReference type="AlphaFoldDB" id="A0A820HWF9"/>
<dbReference type="InterPro" id="IPR011990">
    <property type="entry name" value="TPR-like_helical_dom_sf"/>
</dbReference>
<feature type="non-terminal residue" evidence="1">
    <location>
        <position position="1"/>
    </location>
</feature>